<dbReference type="PROSITE" id="PS01124">
    <property type="entry name" value="HTH_ARAC_FAMILY_2"/>
    <property type="match status" value="1"/>
</dbReference>
<dbReference type="InterPro" id="IPR014710">
    <property type="entry name" value="RmlC-like_jellyroll"/>
</dbReference>
<dbReference type="InterPro" id="IPR018062">
    <property type="entry name" value="HTH_AraC-typ_CS"/>
</dbReference>
<dbReference type="InterPro" id="IPR009057">
    <property type="entry name" value="Homeodomain-like_sf"/>
</dbReference>
<dbReference type="PANTHER" id="PTHR43280:SF28">
    <property type="entry name" value="HTH-TYPE TRANSCRIPTIONAL ACTIVATOR RHAS"/>
    <property type="match status" value="1"/>
</dbReference>
<evidence type="ECO:0000256" key="2">
    <source>
        <dbReference type="ARBA" id="ARBA00023125"/>
    </source>
</evidence>
<dbReference type="Proteomes" id="UP001168883">
    <property type="component" value="Unassembled WGS sequence"/>
</dbReference>
<dbReference type="InterPro" id="IPR003313">
    <property type="entry name" value="AraC-bd"/>
</dbReference>
<dbReference type="PANTHER" id="PTHR43280">
    <property type="entry name" value="ARAC-FAMILY TRANSCRIPTIONAL REGULATOR"/>
    <property type="match status" value="1"/>
</dbReference>
<evidence type="ECO:0000256" key="1">
    <source>
        <dbReference type="ARBA" id="ARBA00023015"/>
    </source>
</evidence>
<evidence type="ECO:0000259" key="4">
    <source>
        <dbReference type="PROSITE" id="PS01124"/>
    </source>
</evidence>
<gene>
    <name evidence="5" type="ORF">Q3C12_14945</name>
</gene>
<dbReference type="Pfam" id="PF02311">
    <property type="entry name" value="AraC_binding"/>
    <property type="match status" value="1"/>
</dbReference>
<dbReference type="InterPro" id="IPR037923">
    <property type="entry name" value="HTH-like"/>
</dbReference>
<organism evidence="5 6">
    <name type="scientific">Paenibacillus ehimensis</name>
    <dbReference type="NCBI Taxonomy" id="79264"/>
    <lineage>
        <taxon>Bacteria</taxon>
        <taxon>Bacillati</taxon>
        <taxon>Bacillota</taxon>
        <taxon>Bacilli</taxon>
        <taxon>Bacillales</taxon>
        <taxon>Paenibacillaceae</taxon>
        <taxon>Paenibacillus</taxon>
    </lineage>
</organism>
<dbReference type="InterPro" id="IPR020449">
    <property type="entry name" value="Tscrpt_reg_AraC-type_HTH"/>
</dbReference>
<name>A0ABT8VBF5_9BACL</name>
<keyword evidence="3" id="KW-0804">Transcription</keyword>
<dbReference type="Gene3D" id="1.10.10.60">
    <property type="entry name" value="Homeodomain-like"/>
    <property type="match status" value="2"/>
</dbReference>
<evidence type="ECO:0000313" key="5">
    <source>
        <dbReference type="EMBL" id="MDO3678306.1"/>
    </source>
</evidence>
<accession>A0ABT8VBF5</accession>
<proteinExistence type="predicted"/>
<dbReference type="Gene3D" id="2.60.120.10">
    <property type="entry name" value="Jelly Rolls"/>
    <property type="match status" value="1"/>
</dbReference>
<dbReference type="InterPro" id="IPR018060">
    <property type="entry name" value="HTH_AraC"/>
</dbReference>
<feature type="domain" description="HTH araC/xylS-type" evidence="4">
    <location>
        <begin position="196"/>
        <end position="294"/>
    </location>
</feature>
<reference evidence="5" key="1">
    <citation type="submission" date="2023-07" db="EMBL/GenBank/DDBJ databases">
        <authorList>
            <person name="Aktuganov G."/>
            <person name="Boyko T."/>
            <person name="Delegan Y."/>
            <person name="Galimzianova N."/>
            <person name="Gilvanova E."/>
            <person name="Korobov V."/>
            <person name="Kuzmina L."/>
            <person name="Melentiev A."/>
            <person name="Milman P."/>
            <person name="Ryabova A."/>
            <person name="Stupak E."/>
            <person name="Yasakov T."/>
            <person name="Zharikova N."/>
            <person name="Zhurenko E."/>
        </authorList>
    </citation>
    <scope>NUCLEOTIDE SEQUENCE</scope>
    <source>
        <strain evidence="5">IB-739</strain>
    </source>
</reference>
<sequence length="300" mass="35031">MTALLFMHREMLRPEFPFKFIRHQGHSFRQPLHTHDYVQIAYVVRGVCSHHFNGRLLTASKGDMFVIPPSVEHRLETFEDKTFDLVLLDFLPLLLDERLKPLSQSLYERLTGEGGDAGQAAEGMQSWVHIPMNKQPLVEQLLQDIQDEFEHKEEGYQLSIRLNLAKLLLLLERERRKAARQPSGPAAVRPHQRQFEEIVRFVHENYDQDISLEEGAGMAGMAPTYFSHSFKKETGLSFIEFVHEVRIERAKELIRQQSRTMTDICYEVGFRHLSHFIRTFKKRTGLTPTAYRKMVCKIVK</sequence>
<protein>
    <submittedName>
        <fullName evidence="5">AraC family transcriptional regulator</fullName>
    </submittedName>
</protein>
<keyword evidence="6" id="KW-1185">Reference proteome</keyword>
<dbReference type="EMBL" id="JAUMKJ010000016">
    <property type="protein sequence ID" value="MDO3678306.1"/>
    <property type="molecule type" value="Genomic_DNA"/>
</dbReference>
<dbReference type="PRINTS" id="PR00032">
    <property type="entry name" value="HTHARAC"/>
</dbReference>
<keyword evidence="1" id="KW-0805">Transcription regulation</keyword>
<keyword evidence="2" id="KW-0238">DNA-binding</keyword>
<evidence type="ECO:0000256" key="3">
    <source>
        <dbReference type="ARBA" id="ARBA00023163"/>
    </source>
</evidence>
<dbReference type="SMART" id="SM00342">
    <property type="entry name" value="HTH_ARAC"/>
    <property type="match status" value="1"/>
</dbReference>
<dbReference type="Pfam" id="PF12833">
    <property type="entry name" value="HTH_18"/>
    <property type="match status" value="1"/>
</dbReference>
<evidence type="ECO:0000313" key="6">
    <source>
        <dbReference type="Proteomes" id="UP001168883"/>
    </source>
</evidence>
<dbReference type="SUPFAM" id="SSF51215">
    <property type="entry name" value="Regulatory protein AraC"/>
    <property type="match status" value="1"/>
</dbReference>
<dbReference type="RefSeq" id="WP_302878831.1">
    <property type="nucleotide sequence ID" value="NZ_JAUMKJ010000016.1"/>
</dbReference>
<comment type="caution">
    <text evidence="5">The sequence shown here is derived from an EMBL/GenBank/DDBJ whole genome shotgun (WGS) entry which is preliminary data.</text>
</comment>
<dbReference type="PROSITE" id="PS00041">
    <property type="entry name" value="HTH_ARAC_FAMILY_1"/>
    <property type="match status" value="1"/>
</dbReference>
<dbReference type="SUPFAM" id="SSF46689">
    <property type="entry name" value="Homeodomain-like"/>
    <property type="match status" value="2"/>
</dbReference>